<sequence length="120" mass="13881">MGTLANISACTEQFEQLHHYIRKKFIPVTLETAINLFFTGATASASQISISGLTAEVTKIYNRIFNLETISKEFGARIFVLENDRLTFLRMFKDASTQIFTVEEHYETLKQIKKTRRKRL</sequence>
<comment type="caution">
    <text evidence="2">The sequence shown here is derived from an EMBL/GenBank/DDBJ whole genome shotgun (WGS) entry which is preliminary data.</text>
</comment>
<reference evidence="2" key="1">
    <citation type="submission" date="2021-02" db="EMBL/GenBank/DDBJ databases">
        <authorList>
            <person name="Nowell W R."/>
        </authorList>
    </citation>
    <scope>NUCLEOTIDE SEQUENCE</scope>
</reference>
<organism evidence="2 3">
    <name type="scientific">Didymodactylos carnosus</name>
    <dbReference type="NCBI Taxonomy" id="1234261"/>
    <lineage>
        <taxon>Eukaryota</taxon>
        <taxon>Metazoa</taxon>
        <taxon>Spiralia</taxon>
        <taxon>Gnathifera</taxon>
        <taxon>Rotifera</taxon>
        <taxon>Eurotatoria</taxon>
        <taxon>Bdelloidea</taxon>
        <taxon>Philodinida</taxon>
        <taxon>Philodinidae</taxon>
        <taxon>Didymodactylos</taxon>
    </lineage>
</organism>
<evidence type="ECO:0000313" key="3">
    <source>
        <dbReference type="Proteomes" id="UP000682733"/>
    </source>
</evidence>
<accession>A0A8S2SA20</accession>
<dbReference type="Proteomes" id="UP000677228">
    <property type="component" value="Unassembled WGS sequence"/>
</dbReference>
<dbReference type="EMBL" id="CAJOBA010048067">
    <property type="protein sequence ID" value="CAF4208497.1"/>
    <property type="molecule type" value="Genomic_DNA"/>
</dbReference>
<dbReference type="EMBL" id="CAJNOK010026339">
    <property type="protein sequence ID" value="CAF1401238.1"/>
    <property type="molecule type" value="Genomic_DNA"/>
</dbReference>
<name>A0A8S2SA20_9BILA</name>
<dbReference type="Proteomes" id="UP000682733">
    <property type="component" value="Unassembled WGS sequence"/>
</dbReference>
<proteinExistence type="predicted"/>
<evidence type="ECO:0000313" key="2">
    <source>
        <dbReference type="EMBL" id="CAF4208497.1"/>
    </source>
</evidence>
<protein>
    <submittedName>
        <fullName evidence="2">Uncharacterized protein</fullName>
    </submittedName>
</protein>
<dbReference type="AlphaFoldDB" id="A0A8S2SA20"/>
<gene>
    <name evidence="1" type="ORF">OVA965_LOCUS33054</name>
    <name evidence="2" type="ORF">TMI583_LOCUS33929</name>
</gene>
<evidence type="ECO:0000313" key="1">
    <source>
        <dbReference type="EMBL" id="CAF1401238.1"/>
    </source>
</evidence>